<accession>A0A2A8CUP2</accession>
<evidence type="ECO:0000313" key="3">
    <source>
        <dbReference type="EMBL" id="PEN11470.1"/>
    </source>
</evidence>
<dbReference type="EMBL" id="PDEQ01000009">
    <property type="protein sequence ID" value="PEN11470.1"/>
    <property type="molecule type" value="Genomic_DNA"/>
</dbReference>
<evidence type="ECO:0000256" key="2">
    <source>
        <dbReference type="SAM" id="SignalP"/>
    </source>
</evidence>
<proteinExistence type="predicted"/>
<sequence>MLIVLSLLLCASACGNGASLTDDEMSKLAPPLQQLVQGEDPSSLPGLDTSTREGETVYAVMLRVSDAEAVREAGIPLNSVMGSVATARLTIEQIKTSARLSSVSRVEPSGRSTPHPR</sequence>
<dbReference type="Proteomes" id="UP000220102">
    <property type="component" value="Unassembled WGS sequence"/>
</dbReference>
<keyword evidence="4" id="KW-1185">Reference proteome</keyword>
<dbReference type="AlphaFoldDB" id="A0A2A8CUP2"/>
<feature type="chain" id="PRO_5012857380" evidence="2">
    <location>
        <begin position="18"/>
        <end position="117"/>
    </location>
</feature>
<feature type="signal peptide" evidence="2">
    <location>
        <begin position="1"/>
        <end position="17"/>
    </location>
</feature>
<protein>
    <submittedName>
        <fullName evidence="3">Uncharacterized protein</fullName>
    </submittedName>
</protein>
<evidence type="ECO:0000256" key="1">
    <source>
        <dbReference type="SAM" id="MobiDB-lite"/>
    </source>
</evidence>
<keyword evidence="2" id="KW-0732">Signal</keyword>
<comment type="caution">
    <text evidence="3">The sequence shown here is derived from an EMBL/GenBank/DDBJ whole genome shotgun (WGS) entry which is preliminary data.</text>
</comment>
<name>A0A2A8CUP2_9BACT</name>
<reference evidence="3 4" key="1">
    <citation type="submission" date="2017-10" db="EMBL/GenBank/DDBJ databases">
        <title>Draft genome of Longibacter Salinarum.</title>
        <authorList>
            <person name="Goh K.M."/>
            <person name="Shamsir M.S."/>
            <person name="Lim S.W."/>
        </authorList>
    </citation>
    <scope>NUCLEOTIDE SEQUENCE [LARGE SCALE GENOMIC DNA]</scope>
    <source>
        <strain evidence="3 4">KCTC 52045</strain>
    </source>
</reference>
<feature type="region of interest" description="Disordered" evidence="1">
    <location>
        <begin position="98"/>
        <end position="117"/>
    </location>
</feature>
<gene>
    <name evidence="3" type="ORF">CRI94_15675</name>
</gene>
<evidence type="ECO:0000313" key="4">
    <source>
        <dbReference type="Proteomes" id="UP000220102"/>
    </source>
</evidence>
<organism evidence="3 4">
    <name type="scientific">Longibacter salinarum</name>
    <dbReference type="NCBI Taxonomy" id="1850348"/>
    <lineage>
        <taxon>Bacteria</taxon>
        <taxon>Pseudomonadati</taxon>
        <taxon>Rhodothermota</taxon>
        <taxon>Rhodothermia</taxon>
        <taxon>Rhodothermales</taxon>
        <taxon>Salisaetaceae</taxon>
        <taxon>Longibacter</taxon>
    </lineage>
</organism>